<dbReference type="OrthoDB" id="703469at2"/>
<comment type="caution">
    <text evidence="2">The sequence shown here is derived from an EMBL/GenBank/DDBJ whole genome shotgun (WGS) entry which is preliminary data.</text>
</comment>
<feature type="domain" description="Fibronectin type-III" evidence="1">
    <location>
        <begin position="54"/>
        <end position="140"/>
    </location>
</feature>
<dbReference type="EMBL" id="PVBQ01000001">
    <property type="protein sequence ID" value="PRD49398.1"/>
    <property type="molecule type" value="Genomic_DNA"/>
</dbReference>
<evidence type="ECO:0000259" key="1">
    <source>
        <dbReference type="PROSITE" id="PS50853"/>
    </source>
</evidence>
<gene>
    <name evidence="2" type="ORF">C5745_01910</name>
</gene>
<proteinExistence type="predicted"/>
<dbReference type="Gene3D" id="2.60.40.10">
    <property type="entry name" value="Immunoglobulins"/>
    <property type="match status" value="1"/>
</dbReference>
<dbReference type="PROSITE" id="PS50853">
    <property type="entry name" value="FN3"/>
    <property type="match status" value="1"/>
</dbReference>
<protein>
    <recommendedName>
        <fullName evidence="1">Fibronectin type-III domain-containing protein</fullName>
    </recommendedName>
</protein>
<dbReference type="AlphaFoldDB" id="A0A2S9J9C5"/>
<organism evidence="2 3">
    <name type="scientific">Sphingobacterium haloxyli</name>
    <dbReference type="NCBI Taxonomy" id="2100533"/>
    <lineage>
        <taxon>Bacteria</taxon>
        <taxon>Pseudomonadati</taxon>
        <taxon>Bacteroidota</taxon>
        <taxon>Sphingobacteriia</taxon>
        <taxon>Sphingobacteriales</taxon>
        <taxon>Sphingobacteriaceae</taxon>
        <taxon>Sphingobacterium</taxon>
    </lineage>
</organism>
<dbReference type="Proteomes" id="UP000239711">
    <property type="component" value="Unassembled WGS sequence"/>
</dbReference>
<sequence>MAIIIRDDKRKVLQEGIRFLSFYVQTIAKGDEATIVASGFVPSKPPSSSENIPLIADFGAIPAIGTAAIKLRVKAWKSARMYQFEYRKKGDDNPWTVILSSKSSCTISNLGVLEEYEFRVCYVGRSGKSPYSKVISSRVY</sequence>
<dbReference type="SUPFAM" id="SSF49265">
    <property type="entry name" value="Fibronectin type III"/>
    <property type="match status" value="1"/>
</dbReference>
<dbReference type="RefSeq" id="WP_105715240.1">
    <property type="nucleotide sequence ID" value="NZ_PVBQ01000001.1"/>
</dbReference>
<reference evidence="2 3" key="1">
    <citation type="submission" date="2018-02" db="EMBL/GenBank/DDBJ databases">
        <title>The draft genome of Sphingobacterium sp. 5JN-11.</title>
        <authorList>
            <person name="Liu L."/>
            <person name="Li L."/>
            <person name="Liang L."/>
            <person name="Zhang X."/>
            <person name="Wang T."/>
        </authorList>
    </citation>
    <scope>NUCLEOTIDE SEQUENCE [LARGE SCALE GENOMIC DNA]</scope>
    <source>
        <strain evidence="2 3">5JN-11</strain>
    </source>
</reference>
<keyword evidence="3" id="KW-1185">Reference proteome</keyword>
<accession>A0A2S9J9C5</accession>
<dbReference type="InterPro" id="IPR003961">
    <property type="entry name" value="FN3_dom"/>
</dbReference>
<evidence type="ECO:0000313" key="3">
    <source>
        <dbReference type="Proteomes" id="UP000239711"/>
    </source>
</evidence>
<name>A0A2S9J9C5_9SPHI</name>
<evidence type="ECO:0000313" key="2">
    <source>
        <dbReference type="EMBL" id="PRD49398.1"/>
    </source>
</evidence>
<dbReference type="CDD" id="cd00063">
    <property type="entry name" value="FN3"/>
    <property type="match status" value="1"/>
</dbReference>
<dbReference type="InterPro" id="IPR013783">
    <property type="entry name" value="Ig-like_fold"/>
</dbReference>
<dbReference type="InterPro" id="IPR036116">
    <property type="entry name" value="FN3_sf"/>
</dbReference>